<keyword evidence="2" id="KW-1185">Reference proteome</keyword>
<reference evidence="1 2" key="1">
    <citation type="submission" date="2016-11" db="EMBL/GenBank/DDBJ databases">
        <authorList>
            <person name="Jaros S."/>
            <person name="Januszkiewicz K."/>
            <person name="Wedrychowicz H."/>
        </authorList>
    </citation>
    <scope>NUCLEOTIDE SEQUENCE [LARGE SCALE GENOMIC DNA]</scope>
</reference>
<proteinExistence type="predicted"/>
<sequence length="76" mass="8484">MSRKAEPLETIGLFARINQWSAWAPAMRLALQSISTFRVASGEQKKAPASRPLNQSIKDYTSLCNDYDGRRQKGGL</sequence>
<organism evidence="1 2">
    <name type="scientific">Microbotryum silenes-dioicae</name>
    <dbReference type="NCBI Taxonomy" id="796604"/>
    <lineage>
        <taxon>Eukaryota</taxon>
        <taxon>Fungi</taxon>
        <taxon>Dikarya</taxon>
        <taxon>Basidiomycota</taxon>
        <taxon>Pucciniomycotina</taxon>
        <taxon>Microbotryomycetes</taxon>
        <taxon>Microbotryales</taxon>
        <taxon>Microbotryaceae</taxon>
        <taxon>Microbotryum</taxon>
    </lineage>
</organism>
<protein>
    <submittedName>
        <fullName evidence="1">BQ5605_C021g09254 protein</fullName>
    </submittedName>
</protein>
<dbReference type="AlphaFoldDB" id="A0A2X0NCT8"/>
<accession>A0A2X0NCT8</accession>
<name>A0A2X0NCT8_9BASI</name>
<dbReference type="Proteomes" id="UP000249464">
    <property type="component" value="Unassembled WGS sequence"/>
</dbReference>
<evidence type="ECO:0000313" key="1">
    <source>
        <dbReference type="EMBL" id="SGZ20227.1"/>
    </source>
</evidence>
<gene>
    <name evidence="1" type="primary">BQ5605_C021g09254</name>
    <name evidence="1" type="ORF">BQ5605_C021G09254</name>
</gene>
<dbReference type="EMBL" id="FQNC01000083">
    <property type="protein sequence ID" value="SGZ20227.1"/>
    <property type="molecule type" value="Genomic_DNA"/>
</dbReference>
<evidence type="ECO:0000313" key="2">
    <source>
        <dbReference type="Proteomes" id="UP000249464"/>
    </source>
</evidence>